<reference evidence="1 2" key="1">
    <citation type="submission" date="2015-01" db="EMBL/GenBank/DDBJ databases">
        <title>Evolution of Trichinella species and genotypes.</title>
        <authorList>
            <person name="Korhonen P.K."/>
            <person name="Edoardo P."/>
            <person name="Giuseppe L.R."/>
            <person name="Gasser R.B."/>
        </authorList>
    </citation>
    <scope>NUCLEOTIDE SEQUENCE [LARGE SCALE GENOMIC DNA]</scope>
    <source>
        <strain evidence="1">ISS470</strain>
    </source>
</reference>
<dbReference type="EMBL" id="JYDT01003194">
    <property type="protein sequence ID" value="KRY62616.1"/>
    <property type="molecule type" value="Genomic_DNA"/>
</dbReference>
<protein>
    <submittedName>
        <fullName evidence="1">Uncharacterized protein</fullName>
    </submittedName>
</protein>
<evidence type="ECO:0000313" key="2">
    <source>
        <dbReference type="Proteomes" id="UP000054995"/>
    </source>
</evidence>
<comment type="caution">
    <text evidence="1">The sequence shown here is derived from an EMBL/GenBank/DDBJ whole genome shotgun (WGS) entry which is preliminary data.</text>
</comment>
<evidence type="ECO:0000313" key="1">
    <source>
        <dbReference type="EMBL" id="KRY62616.1"/>
    </source>
</evidence>
<gene>
    <name evidence="1" type="ORF">T4D_4065</name>
</gene>
<dbReference type="Proteomes" id="UP000054995">
    <property type="component" value="Unassembled WGS sequence"/>
</dbReference>
<keyword evidence="2" id="KW-1185">Reference proteome</keyword>
<name>A0A0V1DMN8_TRIPS</name>
<dbReference type="AlphaFoldDB" id="A0A0V1DMN8"/>
<proteinExistence type="predicted"/>
<organism evidence="1 2">
    <name type="scientific">Trichinella pseudospiralis</name>
    <name type="common">Parasitic roundworm</name>
    <dbReference type="NCBI Taxonomy" id="6337"/>
    <lineage>
        <taxon>Eukaryota</taxon>
        <taxon>Metazoa</taxon>
        <taxon>Ecdysozoa</taxon>
        <taxon>Nematoda</taxon>
        <taxon>Enoplea</taxon>
        <taxon>Dorylaimia</taxon>
        <taxon>Trichinellida</taxon>
        <taxon>Trichinellidae</taxon>
        <taxon>Trichinella</taxon>
    </lineage>
</organism>
<accession>A0A0V1DMN8</accession>
<sequence>MNTDTAVLYCMCIGGLISAGTAGPPIGSPFSSASFSLP</sequence>